<reference evidence="1 2" key="1">
    <citation type="submission" date="2019-03" db="EMBL/GenBank/DDBJ databases">
        <title>Draft genome sequences of novel Actinobacteria.</title>
        <authorList>
            <person name="Sahin N."/>
            <person name="Ay H."/>
            <person name="Saygin H."/>
        </authorList>
    </citation>
    <scope>NUCLEOTIDE SEQUENCE [LARGE SCALE GENOMIC DNA]</scope>
    <source>
        <strain evidence="1 2">16K309</strain>
    </source>
</reference>
<dbReference type="Pfam" id="PF09844">
    <property type="entry name" value="DUF2071"/>
    <property type="match status" value="1"/>
</dbReference>
<comment type="caution">
    <text evidence="1">The sequence shown here is derived from an EMBL/GenBank/DDBJ whole genome shotgun (WGS) entry which is preliminary data.</text>
</comment>
<dbReference type="InterPro" id="IPR018644">
    <property type="entry name" value="DUF2071"/>
</dbReference>
<dbReference type="AlphaFoldDB" id="A0A4R4VCS7"/>
<protein>
    <submittedName>
        <fullName evidence="1">DUF2071 domain-containing protein</fullName>
    </submittedName>
</protein>
<evidence type="ECO:0000313" key="1">
    <source>
        <dbReference type="EMBL" id="TDD01347.1"/>
    </source>
</evidence>
<dbReference type="PANTHER" id="PTHR39186">
    <property type="entry name" value="DUF2071 FAMILY PROTEIN"/>
    <property type="match status" value="1"/>
</dbReference>
<proteinExistence type="predicted"/>
<dbReference type="OrthoDB" id="150993at2"/>
<organism evidence="1 2">
    <name type="scientific">Saccharopolyspora terrae</name>
    <dbReference type="NCBI Taxonomy" id="2530384"/>
    <lineage>
        <taxon>Bacteria</taxon>
        <taxon>Bacillati</taxon>
        <taxon>Actinomycetota</taxon>
        <taxon>Actinomycetes</taxon>
        <taxon>Pseudonocardiales</taxon>
        <taxon>Pseudonocardiaceae</taxon>
        <taxon>Saccharopolyspora</taxon>
    </lineage>
</organism>
<gene>
    <name evidence="1" type="ORF">E1181_25460</name>
</gene>
<sequence length="251" mass="28272">MAGIEPVTARPPHSVGFPLLMQGWRDVVFLHWPCAPEDVSNLLPAHTMPDVIDGQAWIGIVGIRITWMHAMAVPVLPRLRHIVELNVRTYCVDGRGRRSLVFLTMEASHAPFVLAARIGGRLPYRLATVNHAGTGPDIAYRCERYRSGPSRVGMSLRVQPGRQLKPMWFDHFVTARWRLHTRWYGWTIHVPIAHQPWPLHSARLLDFEDHGLLAQVGVPEPSDIPSVLYAQGVDTRFGAPSAFVGRPDRTR</sequence>
<accession>A0A4R4VCS7</accession>
<dbReference type="Proteomes" id="UP000295674">
    <property type="component" value="Unassembled WGS sequence"/>
</dbReference>
<evidence type="ECO:0000313" key="2">
    <source>
        <dbReference type="Proteomes" id="UP000295674"/>
    </source>
</evidence>
<dbReference type="PANTHER" id="PTHR39186:SF1">
    <property type="entry name" value="DUF2071 DOMAIN-CONTAINING PROTEIN"/>
    <property type="match status" value="1"/>
</dbReference>
<name>A0A4R4VCS7_9PSEU</name>
<dbReference type="EMBL" id="SMKS01000063">
    <property type="protein sequence ID" value="TDD01347.1"/>
    <property type="molecule type" value="Genomic_DNA"/>
</dbReference>
<dbReference type="RefSeq" id="WP_132678528.1">
    <property type="nucleotide sequence ID" value="NZ_SMKS01000063.1"/>
</dbReference>
<keyword evidence="2" id="KW-1185">Reference proteome</keyword>